<organism evidence="1 2">
    <name type="scientific">Tritrichomonas musculus</name>
    <dbReference type="NCBI Taxonomy" id="1915356"/>
    <lineage>
        <taxon>Eukaryota</taxon>
        <taxon>Metamonada</taxon>
        <taxon>Parabasalia</taxon>
        <taxon>Tritrichomonadida</taxon>
        <taxon>Tritrichomonadidae</taxon>
        <taxon>Tritrichomonas</taxon>
    </lineage>
</organism>
<evidence type="ECO:0008006" key="3">
    <source>
        <dbReference type="Google" id="ProtNLM"/>
    </source>
</evidence>
<dbReference type="PANTHER" id="PTHR45661">
    <property type="entry name" value="SURFACE ANTIGEN"/>
    <property type="match status" value="1"/>
</dbReference>
<gene>
    <name evidence="1" type="ORF">M9Y10_035596</name>
</gene>
<protein>
    <recommendedName>
        <fullName evidence="3">Surface antigen BspA-like</fullName>
    </recommendedName>
</protein>
<dbReference type="InterPro" id="IPR053139">
    <property type="entry name" value="Surface_bspA-like"/>
</dbReference>
<sequence>MRCIDENDLSYELDEKNQTATVIWSHQAFGSITIPKAVTYDGKDYIIKSIHQGSFQRNHGIKSIKFSEDSELNIIHSGAFSSSSLEYISLPASLQKLEDGWNSYTSLNFDVAISPQNKNFTLIDNQFIVGPYEGEEKIKSKNLNNNLVFARHNINHFKIPSFIIHINSFAFSRCKKLKTIEFSDDSNLKTIDGYAFYQSSLEYAIFPKNINSIGQYSFHECLKLKSIEFLGNDNLSFDFECFCYSFKLNIISCPNANIIHIDSKYFRGCPKVISLYASAGAEIQKNI</sequence>
<dbReference type="Proteomes" id="UP001470230">
    <property type="component" value="Unassembled WGS sequence"/>
</dbReference>
<dbReference type="InterPro" id="IPR026906">
    <property type="entry name" value="LRR_5"/>
</dbReference>
<dbReference type="Gene3D" id="3.80.10.10">
    <property type="entry name" value="Ribonuclease Inhibitor"/>
    <property type="match status" value="1"/>
</dbReference>
<comment type="caution">
    <text evidence="1">The sequence shown here is derived from an EMBL/GenBank/DDBJ whole genome shotgun (WGS) entry which is preliminary data.</text>
</comment>
<dbReference type="SUPFAM" id="SSF52058">
    <property type="entry name" value="L domain-like"/>
    <property type="match status" value="1"/>
</dbReference>
<evidence type="ECO:0000313" key="1">
    <source>
        <dbReference type="EMBL" id="KAK8838179.1"/>
    </source>
</evidence>
<keyword evidence="2" id="KW-1185">Reference proteome</keyword>
<evidence type="ECO:0000313" key="2">
    <source>
        <dbReference type="Proteomes" id="UP001470230"/>
    </source>
</evidence>
<proteinExistence type="predicted"/>
<dbReference type="Pfam" id="PF13306">
    <property type="entry name" value="LRR_5"/>
    <property type="match status" value="2"/>
</dbReference>
<name>A0ABR2GW80_9EUKA</name>
<dbReference type="InterPro" id="IPR032675">
    <property type="entry name" value="LRR_dom_sf"/>
</dbReference>
<reference evidence="1 2" key="1">
    <citation type="submission" date="2024-04" db="EMBL/GenBank/DDBJ databases">
        <title>Tritrichomonas musculus Genome.</title>
        <authorList>
            <person name="Alves-Ferreira E."/>
            <person name="Grigg M."/>
            <person name="Lorenzi H."/>
            <person name="Galac M."/>
        </authorList>
    </citation>
    <scope>NUCLEOTIDE SEQUENCE [LARGE SCALE GENOMIC DNA]</scope>
    <source>
        <strain evidence="1 2">EAF2021</strain>
    </source>
</reference>
<accession>A0ABR2GW80</accession>
<dbReference type="PANTHER" id="PTHR45661:SF3">
    <property type="entry name" value="IG-LIKE DOMAIN-CONTAINING PROTEIN"/>
    <property type="match status" value="1"/>
</dbReference>
<dbReference type="EMBL" id="JAPFFF010000056">
    <property type="protein sequence ID" value="KAK8838179.1"/>
    <property type="molecule type" value="Genomic_DNA"/>
</dbReference>